<accession>A0A016WRY5</accession>
<proteinExistence type="predicted"/>
<dbReference type="Proteomes" id="UP000024635">
    <property type="component" value="Unassembled WGS sequence"/>
</dbReference>
<keyword evidence="3" id="KW-1185">Reference proteome</keyword>
<evidence type="ECO:0000256" key="1">
    <source>
        <dbReference type="SAM" id="MobiDB-lite"/>
    </source>
</evidence>
<reference evidence="3" key="1">
    <citation type="journal article" date="2015" name="Nat. Genet.">
        <title>The genome and transcriptome of the zoonotic hookworm Ancylostoma ceylanicum identify infection-specific gene families.</title>
        <authorList>
            <person name="Schwarz E.M."/>
            <person name="Hu Y."/>
            <person name="Antoshechkin I."/>
            <person name="Miller M.M."/>
            <person name="Sternberg P.W."/>
            <person name="Aroian R.V."/>
        </authorList>
    </citation>
    <scope>NUCLEOTIDE SEQUENCE</scope>
    <source>
        <strain evidence="3">HY135</strain>
    </source>
</reference>
<gene>
    <name evidence="2" type="primary">Acey_s0528.g2985</name>
    <name evidence="2" type="ORF">Y032_0528g2985</name>
</gene>
<dbReference type="AlphaFoldDB" id="A0A016WRY5"/>
<feature type="region of interest" description="Disordered" evidence="1">
    <location>
        <begin position="60"/>
        <end position="80"/>
    </location>
</feature>
<evidence type="ECO:0000313" key="3">
    <source>
        <dbReference type="Proteomes" id="UP000024635"/>
    </source>
</evidence>
<dbReference type="EMBL" id="JARK01000128">
    <property type="protein sequence ID" value="EYC42534.1"/>
    <property type="molecule type" value="Genomic_DNA"/>
</dbReference>
<evidence type="ECO:0000313" key="2">
    <source>
        <dbReference type="EMBL" id="EYC42534.1"/>
    </source>
</evidence>
<organism evidence="2 3">
    <name type="scientific">Ancylostoma ceylanicum</name>
    <dbReference type="NCBI Taxonomy" id="53326"/>
    <lineage>
        <taxon>Eukaryota</taxon>
        <taxon>Metazoa</taxon>
        <taxon>Ecdysozoa</taxon>
        <taxon>Nematoda</taxon>
        <taxon>Chromadorea</taxon>
        <taxon>Rhabditida</taxon>
        <taxon>Rhabditina</taxon>
        <taxon>Rhabditomorpha</taxon>
        <taxon>Strongyloidea</taxon>
        <taxon>Ancylostomatidae</taxon>
        <taxon>Ancylostomatinae</taxon>
        <taxon>Ancylostoma</taxon>
    </lineage>
</organism>
<protein>
    <submittedName>
        <fullName evidence="2">Uncharacterized protein</fullName>
    </submittedName>
</protein>
<name>A0A016WRY5_9BILA</name>
<comment type="caution">
    <text evidence="2">The sequence shown here is derived from an EMBL/GenBank/DDBJ whole genome shotgun (WGS) entry which is preliminary data.</text>
</comment>
<sequence>MAKQAYPQELDKLANLHHATKDTVESEITSAIHNIISRTKLAGIVDVSWTHHLMLHTSSEAGGAAPTLQTHEGRNNSKGIAPAVHGEISFATVETAI</sequence>